<keyword evidence="1" id="KW-0472">Membrane</keyword>
<keyword evidence="4" id="KW-1185">Reference proteome</keyword>
<dbReference type="AlphaFoldDB" id="A0A238UNE5"/>
<feature type="domain" description="J" evidence="2">
    <location>
        <begin position="171"/>
        <end position="235"/>
    </location>
</feature>
<feature type="transmembrane region" description="Helical" evidence="1">
    <location>
        <begin position="12"/>
        <end position="33"/>
    </location>
</feature>
<sequence>MLGELLGIVPPWLLVGTVIGLGASVVVALLFVVGNWISPTPAVGGAHRADRSGTHVPGDVRRIREIRAYLTAIDERFHEDHEVSGVQVPFYLPERGVAITFNAREYFRLERDGVFAILCEHEMPGRGLGRRLPFEVNEPEWHERETTGRRTSRWTDDRLGGNAQSRRAIEDAFDVLGLSSNATAADVRRAYRERVKRVHPDQGGNEEEFRELQDAYATARNYAEGGTRAAEPTAGFGR</sequence>
<evidence type="ECO:0000256" key="1">
    <source>
        <dbReference type="SAM" id="Phobius"/>
    </source>
</evidence>
<proteinExistence type="predicted"/>
<dbReference type="InterPro" id="IPR036869">
    <property type="entry name" value="J_dom_sf"/>
</dbReference>
<name>A0A238UNE5_HALVU</name>
<accession>A0A238UNE5</accession>
<keyword evidence="1" id="KW-0812">Transmembrane</keyword>
<evidence type="ECO:0000259" key="2">
    <source>
        <dbReference type="PROSITE" id="PS50076"/>
    </source>
</evidence>
<dbReference type="Gene3D" id="1.10.287.110">
    <property type="entry name" value="DnaJ domain"/>
    <property type="match status" value="1"/>
</dbReference>
<keyword evidence="1" id="KW-1133">Transmembrane helix</keyword>
<dbReference type="OrthoDB" id="10608at2157"/>
<dbReference type="PROSITE" id="PS50076">
    <property type="entry name" value="DNAJ_2"/>
    <property type="match status" value="1"/>
</dbReference>
<dbReference type="Pfam" id="PF00226">
    <property type="entry name" value="DnaJ"/>
    <property type="match status" value="1"/>
</dbReference>
<dbReference type="InterPro" id="IPR001623">
    <property type="entry name" value="DnaJ_domain"/>
</dbReference>
<dbReference type="CDD" id="cd06257">
    <property type="entry name" value="DnaJ"/>
    <property type="match status" value="1"/>
</dbReference>
<reference evidence="3 4" key="1">
    <citation type="submission" date="2017-06" db="EMBL/GenBank/DDBJ databases">
        <authorList>
            <person name="Kim H.J."/>
            <person name="Triplett B.A."/>
        </authorList>
    </citation>
    <scope>NUCLEOTIDE SEQUENCE [LARGE SCALE GENOMIC DNA]</scope>
    <source>
        <strain evidence="3 4">DSM 8800</strain>
    </source>
</reference>
<dbReference type="EMBL" id="FZNQ01000001">
    <property type="protein sequence ID" value="SNR23023.1"/>
    <property type="molecule type" value="Genomic_DNA"/>
</dbReference>
<dbReference type="RefSeq" id="WP_089383043.1">
    <property type="nucleotide sequence ID" value="NZ_FZNQ01000001.1"/>
</dbReference>
<evidence type="ECO:0000313" key="4">
    <source>
        <dbReference type="Proteomes" id="UP000198397"/>
    </source>
</evidence>
<dbReference type="SUPFAM" id="SSF46565">
    <property type="entry name" value="Chaperone J-domain"/>
    <property type="match status" value="1"/>
</dbReference>
<protein>
    <submittedName>
        <fullName evidence="3">DnaJ domain-containing protein</fullName>
    </submittedName>
</protein>
<gene>
    <name evidence="3" type="ORF">SAMN06264855_10147</name>
</gene>
<evidence type="ECO:0000313" key="3">
    <source>
        <dbReference type="EMBL" id="SNR23023.1"/>
    </source>
</evidence>
<dbReference type="Proteomes" id="UP000198397">
    <property type="component" value="Unassembled WGS sequence"/>
</dbReference>
<dbReference type="PRINTS" id="PR00625">
    <property type="entry name" value="JDOMAIN"/>
</dbReference>
<dbReference type="SMART" id="SM00271">
    <property type="entry name" value="DnaJ"/>
    <property type="match status" value="1"/>
</dbReference>
<organism evidence="3 4">
    <name type="scientific">Halorubrum vacuolatum</name>
    <name type="common">Natronobacterium vacuolatum</name>
    <dbReference type="NCBI Taxonomy" id="63740"/>
    <lineage>
        <taxon>Archaea</taxon>
        <taxon>Methanobacteriati</taxon>
        <taxon>Methanobacteriota</taxon>
        <taxon>Stenosarchaea group</taxon>
        <taxon>Halobacteria</taxon>
        <taxon>Halobacteriales</taxon>
        <taxon>Haloferacaceae</taxon>
        <taxon>Halorubrum</taxon>
    </lineage>
</organism>